<evidence type="ECO:0000259" key="19">
    <source>
        <dbReference type="PROSITE" id="PS50109"/>
    </source>
</evidence>
<dbReference type="CDD" id="cd17546">
    <property type="entry name" value="REC_hyHK_CKI1_RcsC-like"/>
    <property type="match status" value="1"/>
</dbReference>
<evidence type="ECO:0000256" key="2">
    <source>
        <dbReference type="ARBA" id="ARBA00004429"/>
    </source>
</evidence>
<dbReference type="PROSITE" id="PS50109">
    <property type="entry name" value="HIS_KIN"/>
    <property type="match status" value="1"/>
</dbReference>
<dbReference type="InterPro" id="IPR004358">
    <property type="entry name" value="Sig_transdc_His_kin-like_C"/>
</dbReference>
<evidence type="ECO:0000256" key="15">
    <source>
        <dbReference type="ARBA" id="ARBA00070152"/>
    </source>
</evidence>
<dbReference type="SMART" id="SM00388">
    <property type="entry name" value="HisKA"/>
    <property type="match status" value="1"/>
</dbReference>
<sequence length="1066" mass="115500">MVESTPSPASLPRPLGWTREMLWGLTGLALLLYTVALAVMLSVLANQAVWRLAVNSVTHFNSIMEQRERVEYFLTQSAALVERADDRYQVGPHRHQNLVAQLQQPGPQRVEVLDFRWATPFLLLTPGTSRQVNESQLDDALMLALFQGEYWGHMPDGVTTYFVAADGGLAVAMSPEDTLLALPTTSVITTLLESVQDASLRSARPRWRPMTGKVPDRQLGIVCYMPLPRTQGYLMVRVRTDRPEDLQRFKHRTGDLAMFTASGESLHSDPNMVGLLPEFGPGAIHDTLLKALIDFRVTHGLLLISHQDNVSGWRALHGYRLGPLFAAYAWQLAFSVALYLMLVCLTIWTSLRVWRRALVPAAQQAERIAESEAFNRSVLHAAPVGLLVMRVADGSLVMQNEYAVELLTEPGVAGPPATQVLWRLEQRIGAAESTEASHEVAVAGHTLLVRFARAFYRGEPVLLCGMGDLAQQKAVEAALAQAKRAADEANEAKSRFLATMSHEIRTPLHAMLGGLELMGAGQLSAGQRERLNQINGASQSLLAVIDDVLDFSKIEAGELVLHPEPADPVSLLETVACHFASQAAARALQLYCLAVPELPRTLPLDRIRLTQVLSNLVGNAIKFTGQGKVVLSGEWRRDEQGTWLVLRVIDTGMGIARDDQVRLFEPFVQADSSRTRAHGGTGLGLSICHRLVALMGGRIELVSEPGLGSCFQVLLPCDAPAEPEPEPRLAGRAVAVACALREQGDDLVAWLRHTGAEARWLAPGDAVVDGEALVLDELVHAHPPANAPERPIVLTQLGPLRPTGHRPISLSRYARDALVDVLAGVELPAMVTATPNPSRRQVLVVDDHPVNRQVLCDQLRLLGQAAHGESDGMAAMRWLADHPCDLVLTDLAMPGMDGYTLARNLRAQGFDRTIVAITASVQHEVLQSALSAGIDRWLTKPLKLATLAELLRELGEPVALSPAPPPSIGMNAAVANAYRRDLATLDAALAAGNTRAFLAALHGFKGALAVMGHEAAVQACATLETKVAEQGLMAITPAYDALRALVRPLTQTGDDDAKQDSGDSGR</sequence>
<dbReference type="InterPro" id="IPR003661">
    <property type="entry name" value="HisK_dim/P_dom"/>
</dbReference>
<dbReference type="InterPro" id="IPR036890">
    <property type="entry name" value="HATPase_C_sf"/>
</dbReference>
<dbReference type="RefSeq" id="WP_136771688.1">
    <property type="nucleotide sequence ID" value="NZ_CP156074.1"/>
</dbReference>
<evidence type="ECO:0000256" key="10">
    <source>
        <dbReference type="ARBA" id="ARBA00022840"/>
    </source>
</evidence>
<feature type="coiled-coil region" evidence="17">
    <location>
        <begin position="472"/>
        <end position="499"/>
    </location>
</feature>
<dbReference type="SUPFAM" id="SSF47226">
    <property type="entry name" value="Histidine-containing phosphotransfer domain, HPT domain"/>
    <property type="match status" value="1"/>
</dbReference>
<keyword evidence="5" id="KW-0997">Cell inner membrane</keyword>
<dbReference type="InterPro" id="IPR036641">
    <property type="entry name" value="HPT_dom_sf"/>
</dbReference>
<dbReference type="Gene3D" id="1.10.287.130">
    <property type="match status" value="1"/>
</dbReference>
<dbReference type="Gene3D" id="3.30.565.10">
    <property type="entry name" value="Histidine kinase-like ATPase, C-terminal domain"/>
    <property type="match status" value="1"/>
</dbReference>
<dbReference type="PROSITE" id="PS50110">
    <property type="entry name" value="RESPONSE_REGULATORY"/>
    <property type="match status" value="1"/>
</dbReference>
<dbReference type="SUPFAM" id="SSF52172">
    <property type="entry name" value="CheY-like"/>
    <property type="match status" value="1"/>
</dbReference>
<dbReference type="Proteomes" id="UP000310016">
    <property type="component" value="Unassembled WGS sequence"/>
</dbReference>
<keyword evidence="13 18" id="KW-0472">Membrane</keyword>
<evidence type="ECO:0000256" key="14">
    <source>
        <dbReference type="ARBA" id="ARBA00058004"/>
    </source>
</evidence>
<name>A0A4U0QSG0_9NEIS</name>
<keyword evidence="17" id="KW-0175">Coiled coil</keyword>
<dbReference type="CDD" id="cd16922">
    <property type="entry name" value="HATPase_EvgS-ArcB-TorS-like"/>
    <property type="match status" value="1"/>
</dbReference>
<evidence type="ECO:0000256" key="11">
    <source>
        <dbReference type="ARBA" id="ARBA00022989"/>
    </source>
</evidence>
<evidence type="ECO:0000256" key="12">
    <source>
        <dbReference type="ARBA" id="ARBA00023012"/>
    </source>
</evidence>
<feature type="transmembrane region" description="Helical" evidence="18">
    <location>
        <begin position="324"/>
        <end position="348"/>
    </location>
</feature>
<dbReference type="PRINTS" id="PR00344">
    <property type="entry name" value="BCTRLSENSOR"/>
</dbReference>
<dbReference type="GO" id="GO:0005886">
    <property type="term" value="C:plasma membrane"/>
    <property type="evidence" value="ECO:0007669"/>
    <property type="project" value="UniProtKB-SubCell"/>
</dbReference>
<dbReference type="InterPro" id="IPR011006">
    <property type="entry name" value="CheY-like_superfamily"/>
</dbReference>
<dbReference type="SMART" id="SM00387">
    <property type="entry name" value="HATPase_c"/>
    <property type="match status" value="1"/>
</dbReference>
<evidence type="ECO:0000256" key="16">
    <source>
        <dbReference type="PROSITE-ProRule" id="PRU00169"/>
    </source>
</evidence>
<dbReference type="OrthoDB" id="5468482at2"/>
<keyword evidence="10" id="KW-0067">ATP-binding</keyword>
<evidence type="ECO:0000313" key="22">
    <source>
        <dbReference type="Proteomes" id="UP000310016"/>
    </source>
</evidence>
<comment type="catalytic activity">
    <reaction evidence="1">
        <text>ATP + protein L-histidine = ADP + protein N-phospho-L-histidine.</text>
        <dbReference type="EC" id="2.7.13.3"/>
    </reaction>
</comment>
<dbReference type="FunFam" id="3.30.565.10:FF:000010">
    <property type="entry name" value="Sensor histidine kinase RcsC"/>
    <property type="match status" value="1"/>
</dbReference>
<dbReference type="InterPro" id="IPR005467">
    <property type="entry name" value="His_kinase_dom"/>
</dbReference>
<dbReference type="Pfam" id="PF02518">
    <property type="entry name" value="HATPase_c"/>
    <property type="match status" value="1"/>
</dbReference>
<evidence type="ECO:0000256" key="4">
    <source>
        <dbReference type="ARBA" id="ARBA00022475"/>
    </source>
</evidence>
<feature type="domain" description="Histidine kinase" evidence="19">
    <location>
        <begin position="499"/>
        <end position="719"/>
    </location>
</feature>
<keyword evidence="4" id="KW-1003">Cell membrane</keyword>
<proteinExistence type="predicted"/>
<evidence type="ECO:0000256" key="8">
    <source>
        <dbReference type="ARBA" id="ARBA00022692"/>
    </source>
</evidence>
<feature type="modified residue" description="4-aspartylphosphate" evidence="16">
    <location>
        <position position="890"/>
    </location>
</feature>
<keyword evidence="11 18" id="KW-1133">Transmembrane helix</keyword>
<dbReference type="CDD" id="cd00082">
    <property type="entry name" value="HisKA"/>
    <property type="match status" value="1"/>
</dbReference>
<comment type="subcellular location">
    <subcellularLocation>
        <location evidence="2">Cell inner membrane</location>
        <topology evidence="2">Multi-pass membrane protein</topology>
    </subcellularLocation>
</comment>
<dbReference type="EC" id="2.7.13.3" evidence="3"/>
<organism evidence="21 22">
    <name type="scientific">Chitiniphilus eburneus</name>
    <dbReference type="NCBI Taxonomy" id="2571148"/>
    <lineage>
        <taxon>Bacteria</taxon>
        <taxon>Pseudomonadati</taxon>
        <taxon>Pseudomonadota</taxon>
        <taxon>Betaproteobacteria</taxon>
        <taxon>Neisseriales</taxon>
        <taxon>Chitinibacteraceae</taxon>
        <taxon>Chitiniphilus</taxon>
    </lineage>
</organism>
<keyword evidence="9" id="KW-0418">Kinase</keyword>
<keyword evidence="22" id="KW-1185">Reference proteome</keyword>
<evidence type="ECO:0000256" key="6">
    <source>
        <dbReference type="ARBA" id="ARBA00022553"/>
    </source>
</evidence>
<dbReference type="SUPFAM" id="SSF47384">
    <property type="entry name" value="Homodimeric domain of signal transducing histidine kinase"/>
    <property type="match status" value="1"/>
</dbReference>
<keyword evidence="7" id="KW-0808">Transferase</keyword>
<dbReference type="AlphaFoldDB" id="A0A4U0QSG0"/>
<comment type="function">
    <text evidence="14">Member of the two-component regulatory system BvgS/BvgA. Phosphorylates BvgA via a four-step phosphorelay in response to environmental signals.</text>
</comment>
<dbReference type="Gene3D" id="3.40.50.2300">
    <property type="match status" value="1"/>
</dbReference>
<feature type="domain" description="Response regulatory" evidence="20">
    <location>
        <begin position="841"/>
        <end position="955"/>
    </location>
</feature>
<dbReference type="InterPro" id="IPR008207">
    <property type="entry name" value="Sig_transdc_His_kin_Hpt_dom"/>
</dbReference>
<reference evidence="21 22" key="1">
    <citation type="submission" date="2019-04" db="EMBL/GenBank/DDBJ databases">
        <title>Chitiniphilus eburnea sp. nov., a novel chitinolytic bacterium isolated from aquaculture sludge.</title>
        <authorList>
            <person name="Sheng M."/>
        </authorList>
    </citation>
    <scope>NUCLEOTIDE SEQUENCE [LARGE SCALE GENOMIC DNA]</scope>
    <source>
        <strain evidence="21 22">HX-2-15</strain>
    </source>
</reference>
<evidence type="ECO:0000256" key="13">
    <source>
        <dbReference type="ARBA" id="ARBA00023136"/>
    </source>
</evidence>
<evidence type="ECO:0000256" key="17">
    <source>
        <dbReference type="SAM" id="Coils"/>
    </source>
</evidence>
<keyword evidence="6 16" id="KW-0597">Phosphoprotein</keyword>
<dbReference type="Pfam" id="PF00072">
    <property type="entry name" value="Response_reg"/>
    <property type="match status" value="1"/>
</dbReference>
<dbReference type="SMART" id="SM00448">
    <property type="entry name" value="REC"/>
    <property type="match status" value="1"/>
</dbReference>
<dbReference type="GO" id="GO:0000155">
    <property type="term" value="F:phosphorelay sensor kinase activity"/>
    <property type="evidence" value="ECO:0007669"/>
    <property type="project" value="InterPro"/>
</dbReference>
<dbReference type="EMBL" id="SUMF01000001">
    <property type="protein sequence ID" value="TJZ79174.1"/>
    <property type="molecule type" value="Genomic_DNA"/>
</dbReference>
<dbReference type="PANTHER" id="PTHR43047:SF78">
    <property type="entry name" value="SENSORY_REGULATORY PROTEIN RPFC"/>
    <property type="match status" value="1"/>
</dbReference>
<evidence type="ECO:0000256" key="7">
    <source>
        <dbReference type="ARBA" id="ARBA00022679"/>
    </source>
</evidence>
<evidence type="ECO:0000313" key="21">
    <source>
        <dbReference type="EMBL" id="TJZ79174.1"/>
    </source>
</evidence>
<feature type="transmembrane region" description="Helical" evidence="18">
    <location>
        <begin position="21"/>
        <end position="45"/>
    </location>
</feature>
<comment type="caution">
    <text evidence="21">The sequence shown here is derived from an EMBL/GenBank/DDBJ whole genome shotgun (WGS) entry which is preliminary data.</text>
</comment>
<evidence type="ECO:0000256" key="1">
    <source>
        <dbReference type="ARBA" id="ARBA00000085"/>
    </source>
</evidence>
<dbReference type="InterPro" id="IPR036097">
    <property type="entry name" value="HisK_dim/P_sf"/>
</dbReference>
<gene>
    <name evidence="21" type="ORF">FAZ21_02490</name>
</gene>
<evidence type="ECO:0000259" key="20">
    <source>
        <dbReference type="PROSITE" id="PS50110"/>
    </source>
</evidence>
<accession>A0A4U0QSG0</accession>
<dbReference type="InterPro" id="IPR001789">
    <property type="entry name" value="Sig_transdc_resp-reg_receiver"/>
</dbReference>
<keyword evidence="12" id="KW-0902">Two-component regulatory system</keyword>
<protein>
    <recommendedName>
        <fullName evidence="15">Virulence sensor protein BvgS</fullName>
        <ecNumber evidence="3">2.7.13.3</ecNumber>
    </recommendedName>
</protein>
<evidence type="ECO:0000256" key="9">
    <source>
        <dbReference type="ARBA" id="ARBA00022777"/>
    </source>
</evidence>
<dbReference type="PANTHER" id="PTHR43047">
    <property type="entry name" value="TWO-COMPONENT HISTIDINE PROTEIN KINASE"/>
    <property type="match status" value="1"/>
</dbReference>
<keyword evidence="10" id="KW-0547">Nucleotide-binding</keyword>
<dbReference type="InterPro" id="IPR003594">
    <property type="entry name" value="HATPase_dom"/>
</dbReference>
<dbReference type="SUPFAM" id="SSF55874">
    <property type="entry name" value="ATPase domain of HSP90 chaperone/DNA topoisomerase II/histidine kinase"/>
    <property type="match status" value="1"/>
</dbReference>
<dbReference type="Pfam" id="PF01627">
    <property type="entry name" value="Hpt"/>
    <property type="match status" value="1"/>
</dbReference>
<evidence type="ECO:0000256" key="18">
    <source>
        <dbReference type="SAM" id="Phobius"/>
    </source>
</evidence>
<keyword evidence="8 18" id="KW-0812">Transmembrane</keyword>
<evidence type="ECO:0000256" key="3">
    <source>
        <dbReference type="ARBA" id="ARBA00012438"/>
    </source>
</evidence>
<dbReference type="Pfam" id="PF00512">
    <property type="entry name" value="HisKA"/>
    <property type="match status" value="1"/>
</dbReference>
<evidence type="ECO:0000256" key="5">
    <source>
        <dbReference type="ARBA" id="ARBA00022519"/>
    </source>
</evidence>
<dbReference type="Gene3D" id="1.20.120.160">
    <property type="entry name" value="HPT domain"/>
    <property type="match status" value="1"/>
</dbReference>